<gene>
    <name evidence="2" type="ORF">Q5Y73_14460</name>
</gene>
<evidence type="ECO:0000313" key="3">
    <source>
        <dbReference type="Proteomes" id="UP001231941"/>
    </source>
</evidence>
<dbReference type="EMBL" id="JAVAMP010000007">
    <property type="protein sequence ID" value="MDP5275309.1"/>
    <property type="molecule type" value="Genomic_DNA"/>
</dbReference>
<organism evidence="2 3">
    <name type="scientific">Chengkuizengella axinellae</name>
    <dbReference type="NCBI Taxonomy" id="3064388"/>
    <lineage>
        <taxon>Bacteria</taxon>
        <taxon>Bacillati</taxon>
        <taxon>Bacillota</taxon>
        <taxon>Bacilli</taxon>
        <taxon>Bacillales</taxon>
        <taxon>Paenibacillaceae</taxon>
        <taxon>Chengkuizengella</taxon>
    </lineage>
</organism>
<accession>A0ABT9J2S8</accession>
<dbReference type="Proteomes" id="UP001231941">
    <property type="component" value="Unassembled WGS sequence"/>
</dbReference>
<evidence type="ECO:0000313" key="2">
    <source>
        <dbReference type="EMBL" id="MDP5275309.1"/>
    </source>
</evidence>
<evidence type="ECO:0000256" key="1">
    <source>
        <dbReference type="SAM" id="Coils"/>
    </source>
</evidence>
<protein>
    <recommendedName>
        <fullName evidence="4">Zinc ribbon domain-containing protein</fullName>
    </recommendedName>
</protein>
<dbReference type="RefSeq" id="WP_305992619.1">
    <property type="nucleotide sequence ID" value="NZ_JAVAMP010000007.1"/>
</dbReference>
<comment type="caution">
    <text evidence="2">The sequence shown here is derived from an EMBL/GenBank/DDBJ whole genome shotgun (WGS) entry which is preliminary data.</text>
</comment>
<keyword evidence="1" id="KW-0175">Coiled coil</keyword>
<reference evidence="2 3" key="1">
    <citation type="submission" date="2023-08" db="EMBL/GenBank/DDBJ databases">
        <authorList>
            <person name="Park J.-S."/>
        </authorList>
    </citation>
    <scope>NUCLEOTIDE SEQUENCE [LARGE SCALE GENOMIC DNA]</scope>
    <source>
        <strain evidence="2 3">2205SS18-9</strain>
    </source>
</reference>
<feature type="coiled-coil region" evidence="1">
    <location>
        <begin position="7"/>
        <end position="34"/>
    </location>
</feature>
<name>A0ABT9J2S8_9BACL</name>
<evidence type="ECO:0008006" key="4">
    <source>
        <dbReference type="Google" id="ProtNLM"/>
    </source>
</evidence>
<keyword evidence="3" id="KW-1185">Reference proteome</keyword>
<sequence>MDEIYLVVQSAINNSELTEEIKKLNRKLEESGLIQEESLNDQDQDQSHDKVLTNEIYEKCPGCAEKVLLNGENCPACGCQVFLKEKECRSCGLKLRDAE</sequence>
<proteinExistence type="predicted"/>